<gene>
    <name evidence="3" type="ORF">FOZ62_006733</name>
</gene>
<proteinExistence type="predicted"/>
<name>A0A7J6S6V9_PEROL</name>
<dbReference type="Gene3D" id="3.10.10.10">
    <property type="entry name" value="HIV Type 1 Reverse Transcriptase, subunit A, domain 1"/>
    <property type="match status" value="1"/>
</dbReference>
<comment type="caution">
    <text evidence="3">The sequence shown here is derived from an EMBL/GenBank/DDBJ whole genome shotgun (WGS) entry which is preliminary data.</text>
</comment>
<dbReference type="AlphaFoldDB" id="A0A7J6S6V9"/>
<dbReference type="EMBL" id="JABANM010017014">
    <property type="protein sequence ID" value="KAF4728503.1"/>
    <property type="molecule type" value="Genomic_DNA"/>
</dbReference>
<evidence type="ECO:0000313" key="3">
    <source>
        <dbReference type="EMBL" id="KAF4728503.1"/>
    </source>
</evidence>
<dbReference type="Proteomes" id="UP000574390">
    <property type="component" value="Unassembled WGS sequence"/>
</dbReference>
<accession>A0A7J6S6V9</accession>
<dbReference type="InterPro" id="IPR043502">
    <property type="entry name" value="DNA/RNA_pol_sf"/>
</dbReference>
<sequence length="757" mass="83609">MVQDEVPLGRRRHCRSADARHRRNTARRERRFRRRDLRDAVAADEHCPDMDPVKLLRFYANQATAFRLRQKDKCLGDLSDGSAKPSACHWFESDYGQDPGLISEMPLLRSRLHSAVSEVLQDSSLHQDLLRWMDLPREKQSAETATLRALASAVSGAAGKLASSWSKLLQAPATPSSTCSIKTDLLRALLLATKGPGEVEDTLICDEIARGCRIGIEQPITATGLWPKDHGPKHTGYGLSISAASSWRNYSSCDPFTQEVVATLQSEVLKGHMRVCSSPPPGSVLTKLACVVKPSGAIRLIDDLRRSGVNERVRCDETISLSGLSAAAYILSEMRRRIPRGEKLIWIESDISSAFRHIPVHVEDQKYLVNFVDGKYYQHLRLPFGLRCSPLFWCRLFAAVHRVTKRLLSDDVDCGTGMIYVDDVGWVTSLPRALEVMVSILLVEESLGLNIAYEKLHITYRPHNLGYVWNLEDLTVTLPDDKRTKIMSDLSEVLASYSTSTVSSLLLDRLTGRLTWATQIAPMYGSELSPFYALQASARKHHLHRLRVGPAVAHSARVFLDLLQQPCMASTTASQLLGWVSPDTSGAVVVADASLTGLGGVVFALDGTSSGCTPASVEWFQVTYADSPLVQCLVPGDLLTSSDIGPLELLASVVGVVRALDRGYSMVTVLSDNVATVACINRRRAESPRMNETMRRLRLLWPSLGYSVISEHIEGKVNHLADFLSRSSSAERDQVLAAFGQEFDVQDLLRRLVIALS</sequence>
<evidence type="ECO:0000259" key="2">
    <source>
        <dbReference type="PROSITE" id="PS50878"/>
    </source>
</evidence>
<dbReference type="SUPFAM" id="SSF56672">
    <property type="entry name" value="DNA/RNA polymerases"/>
    <property type="match status" value="1"/>
</dbReference>
<dbReference type="PANTHER" id="PTHR33050:SF7">
    <property type="entry name" value="RIBONUCLEASE H"/>
    <property type="match status" value="1"/>
</dbReference>
<reference evidence="3 4" key="1">
    <citation type="submission" date="2020-04" db="EMBL/GenBank/DDBJ databases">
        <title>Perkinsus olseni comparative genomics.</title>
        <authorList>
            <person name="Bogema D.R."/>
        </authorList>
    </citation>
    <scope>NUCLEOTIDE SEQUENCE [LARGE SCALE GENOMIC DNA]</scope>
    <source>
        <strain evidence="3">ATCC PRA-205</strain>
    </source>
</reference>
<organism evidence="3 4">
    <name type="scientific">Perkinsus olseni</name>
    <name type="common">Perkinsus atlanticus</name>
    <dbReference type="NCBI Taxonomy" id="32597"/>
    <lineage>
        <taxon>Eukaryota</taxon>
        <taxon>Sar</taxon>
        <taxon>Alveolata</taxon>
        <taxon>Perkinsozoa</taxon>
        <taxon>Perkinsea</taxon>
        <taxon>Perkinsida</taxon>
        <taxon>Perkinsidae</taxon>
        <taxon>Perkinsus</taxon>
    </lineage>
</organism>
<evidence type="ECO:0000313" key="4">
    <source>
        <dbReference type="Proteomes" id="UP000574390"/>
    </source>
</evidence>
<dbReference type="PROSITE" id="PS50878">
    <property type="entry name" value="RT_POL"/>
    <property type="match status" value="1"/>
</dbReference>
<dbReference type="InterPro" id="IPR052055">
    <property type="entry name" value="Hepadnavirus_pol/RT"/>
</dbReference>
<dbReference type="Pfam" id="PF00078">
    <property type="entry name" value="RVT_1"/>
    <property type="match status" value="1"/>
</dbReference>
<protein>
    <recommendedName>
        <fullName evidence="2">Reverse transcriptase domain-containing protein</fullName>
    </recommendedName>
</protein>
<feature type="domain" description="Reverse transcriptase" evidence="2">
    <location>
        <begin position="272"/>
        <end position="469"/>
    </location>
</feature>
<feature type="compositionally biased region" description="Basic residues" evidence="1">
    <location>
        <begin position="9"/>
        <end position="29"/>
    </location>
</feature>
<dbReference type="InterPro" id="IPR000477">
    <property type="entry name" value="RT_dom"/>
</dbReference>
<dbReference type="Gene3D" id="3.30.70.270">
    <property type="match status" value="1"/>
</dbReference>
<dbReference type="InterPro" id="IPR043128">
    <property type="entry name" value="Rev_trsase/Diguanyl_cyclase"/>
</dbReference>
<feature type="region of interest" description="Disordered" evidence="1">
    <location>
        <begin position="1"/>
        <end position="29"/>
    </location>
</feature>
<evidence type="ECO:0000256" key="1">
    <source>
        <dbReference type="SAM" id="MobiDB-lite"/>
    </source>
</evidence>
<dbReference type="PANTHER" id="PTHR33050">
    <property type="entry name" value="REVERSE TRANSCRIPTASE DOMAIN-CONTAINING PROTEIN"/>
    <property type="match status" value="1"/>
</dbReference>